<dbReference type="GO" id="GO:0003677">
    <property type="term" value="F:DNA binding"/>
    <property type="evidence" value="ECO:0007669"/>
    <property type="project" value="UniProtKB-KW"/>
</dbReference>
<dbReference type="SUPFAM" id="SSF46955">
    <property type="entry name" value="Putative DNA-binding domain"/>
    <property type="match status" value="1"/>
</dbReference>
<sequence length="305" mass="32563">MVARFPCPTGVRLPSRASFGGRSGGWVNRSAFDGQADSRSVDTESYCSYNQSVAVAFDPSEGDLLTVDRVAATSGLGVDTIRYYQRLGLLDPPVRHGRRALYSTAHLDRLIEIRQLADEGFSLAQIATLDATSRSDDLGRLAEAARARSLTRYEVADLAGVPESLVSLLCDNGILEPVSQDGAPLFDEGAVSMVRAGLAISAAGVPLDELVALAADHSANVDQVVDRAIALFEDHVKAGTDGSDDALVEVVRSLLPAVTRLVAQHFNRTLVNRALGRVTDGDRRSLADALAAAHADRLEVICRWP</sequence>
<dbReference type="Pfam" id="PF13411">
    <property type="entry name" value="MerR_1"/>
    <property type="match status" value="1"/>
</dbReference>
<keyword evidence="4" id="KW-0804">Transcription</keyword>
<dbReference type="AlphaFoldDB" id="A0A381PLL6"/>
<keyword evidence="3" id="KW-0238">DNA-binding</keyword>
<keyword evidence="1" id="KW-0678">Repressor</keyword>
<organism evidence="6">
    <name type="scientific">marine metagenome</name>
    <dbReference type="NCBI Taxonomy" id="408172"/>
    <lineage>
        <taxon>unclassified sequences</taxon>
        <taxon>metagenomes</taxon>
        <taxon>ecological metagenomes</taxon>
    </lineage>
</organism>
<dbReference type="Gene3D" id="1.10.1660.10">
    <property type="match status" value="1"/>
</dbReference>
<dbReference type="InterPro" id="IPR047057">
    <property type="entry name" value="MerR_fam"/>
</dbReference>
<reference evidence="6" key="1">
    <citation type="submission" date="2018-05" db="EMBL/GenBank/DDBJ databases">
        <authorList>
            <person name="Lanie J.A."/>
            <person name="Ng W.-L."/>
            <person name="Kazmierczak K.M."/>
            <person name="Andrzejewski T.M."/>
            <person name="Davidsen T.M."/>
            <person name="Wayne K.J."/>
            <person name="Tettelin H."/>
            <person name="Glass J.I."/>
            <person name="Rusch D."/>
            <person name="Podicherti R."/>
            <person name="Tsui H.-C.T."/>
            <person name="Winkler M.E."/>
        </authorList>
    </citation>
    <scope>NUCLEOTIDE SEQUENCE</scope>
</reference>
<proteinExistence type="predicted"/>
<dbReference type="CDD" id="cd00592">
    <property type="entry name" value="HTH_MerR-like"/>
    <property type="match status" value="1"/>
</dbReference>
<dbReference type="PRINTS" id="PR00040">
    <property type="entry name" value="HTHMERR"/>
</dbReference>
<dbReference type="InterPro" id="IPR009061">
    <property type="entry name" value="DNA-bd_dom_put_sf"/>
</dbReference>
<protein>
    <recommendedName>
        <fullName evidence="5">HTH merR-type domain-containing protein</fullName>
    </recommendedName>
</protein>
<gene>
    <name evidence="6" type="ORF">METZ01_LOCUS20684</name>
</gene>
<evidence type="ECO:0000256" key="4">
    <source>
        <dbReference type="ARBA" id="ARBA00023163"/>
    </source>
</evidence>
<evidence type="ECO:0000256" key="1">
    <source>
        <dbReference type="ARBA" id="ARBA00022491"/>
    </source>
</evidence>
<dbReference type="GO" id="GO:0003700">
    <property type="term" value="F:DNA-binding transcription factor activity"/>
    <property type="evidence" value="ECO:0007669"/>
    <property type="project" value="InterPro"/>
</dbReference>
<evidence type="ECO:0000313" key="6">
    <source>
        <dbReference type="EMBL" id="SUZ67830.1"/>
    </source>
</evidence>
<keyword evidence="2" id="KW-0805">Transcription regulation</keyword>
<feature type="domain" description="HTH merR-type" evidence="5">
    <location>
        <begin position="64"/>
        <end position="132"/>
    </location>
</feature>
<dbReference type="PROSITE" id="PS50937">
    <property type="entry name" value="HTH_MERR_2"/>
    <property type="match status" value="1"/>
</dbReference>
<evidence type="ECO:0000256" key="2">
    <source>
        <dbReference type="ARBA" id="ARBA00023015"/>
    </source>
</evidence>
<accession>A0A381PLL6</accession>
<dbReference type="EMBL" id="UINC01001022">
    <property type="protein sequence ID" value="SUZ67830.1"/>
    <property type="molecule type" value="Genomic_DNA"/>
</dbReference>
<evidence type="ECO:0000256" key="3">
    <source>
        <dbReference type="ARBA" id="ARBA00023125"/>
    </source>
</evidence>
<dbReference type="PANTHER" id="PTHR30204:SF69">
    <property type="entry name" value="MERR-FAMILY TRANSCRIPTIONAL REGULATOR"/>
    <property type="match status" value="1"/>
</dbReference>
<dbReference type="PANTHER" id="PTHR30204">
    <property type="entry name" value="REDOX-CYCLING DRUG-SENSING TRANSCRIPTIONAL ACTIVATOR SOXR"/>
    <property type="match status" value="1"/>
</dbReference>
<dbReference type="InterPro" id="IPR000551">
    <property type="entry name" value="MerR-type_HTH_dom"/>
</dbReference>
<evidence type="ECO:0000259" key="5">
    <source>
        <dbReference type="PROSITE" id="PS50937"/>
    </source>
</evidence>
<name>A0A381PLL6_9ZZZZ</name>
<dbReference type="SMART" id="SM00422">
    <property type="entry name" value="HTH_MERR"/>
    <property type="match status" value="1"/>
</dbReference>